<keyword evidence="1" id="KW-0472">Membrane</keyword>
<gene>
    <name evidence="2" type="ORF">PIB30_059414</name>
</gene>
<organism evidence="2 3">
    <name type="scientific">Stylosanthes scabra</name>
    <dbReference type="NCBI Taxonomy" id="79078"/>
    <lineage>
        <taxon>Eukaryota</taxon>
        <taxon>Viridiplantae</taxon>
        <taxon>Streptophyta</taxon>
        <taxon>Embryophyta</taxon>
        <taxon>Tracheophyta</taxon>
        <taxon>Spermatophyta</taxon>
        <taxon>Magnoliopsida</taxon>
        <taxon>eudicotyledons</taxon>
        <taxon>Gunneridae</taxon>
        <taxon>Pentapetalae</taxon>
        <taxon>rosids</taxon>
        <taxon>fabids</taxon>
        <taxon>Fabales</taxon>
        <taxon>Fabaceae</taxon>
        <taxon>Papilionoideae</taxon>
        <taxon>50 kb inversion clade</taxon>
        <taxon>dalbergioids sensu lato</taxon>
        <taxon>Dalbergieae</taxon>
        <taxon>Pterocarpus clade</taxon>
        <taxon>Stylosanthes</taxon>
    </lineage>
</organism>
<accession>A0ABU6YIV6</accession>
<evidence type="ECO:0000313" key="3">
    <source>
        <dbReference type="Proteomes" id="UP001341840"/>
    </source>
</evidence>
<protein>
    <submittedName>
        <fullName evidence="2">Uncharacterized protein</fullName>
    </submittedName>
</protein>
<dbReference type="Proteomes" id="UP001341840">
    <property type="component" value="Unassembled WGS sequence"/>
</dbReference>
<name>A0ABU6YIV6_9FABA</name>
<feature type="transmembrane region" description="Helical" evidence="1">
    <location>
        <begin position="7"/>
        <end position="29"/>
    </location>
</feature>
<proteinExistence type="predicted"/>
<evidence type="ECO:0000313" key="2">
    <source>
        <dbReference type="EMBL" id="MED6209934.1"/>
    </source>
</evidence>
<evidence type="ECO:0000256" key="1">
    <source>
        <dbReference type="SAM" id="Phobius"/>
    </source>
</evidence>
<keyword evidence="3" id="KW-1185">Reference proteome</keyword>
<dbReference type="PROSITE" id="PS51257">
    <property type="entry name" value="PROKAR_LIPOPROTEIN"/>
    <property type="match status" value="1"/>
</dbReference>
<comment type="caution">
    <text evidence="2">The sequence shown here is derived from an EMBL/GenBank/DDBJ whole genome shotgun (WGS) entry which is preliminary data.</text>
</comment>
<feature type="transmembrane region" description="Helical" evidence="1">
    <location>
        <begin position="41"/>
        <end position="65"/>
    </location>
</feature>
<keyword evidence="1" id="KW-1133">Transmembrane helix</keyword>
<sequence length="103" mass="11413">MDGREKGAIAALIILIGAILVCACFPFLLSQVRKHEEIIPWGAHGIALFIVLFFALFSCCVPHFIKRFNNRGKIAPSNSSADIIAAHHHNHHQQQQHQLVAVV</sequence>
<reference evidence="2 3" key="1">
    <citation type="journal article" date="2023" name="Plants (Basel)">
        <title>Bridging the Gap: Combining Genomics and Transcriptomics Approaches to Understand Stylosanthes scabra, an Orphan Legume from the Brazilian Caatinga.</title>
        <authorList>
            <person name="Ferreira-Neto J.R.C."/>
            <person name="da Silva M.D."/>
            <person name="Binneck E."/>
            <person name="de Melo N.F."/>
            <person name="da Silva R.H."/>
            <person name="de Melo A.L.T.M."/>
            <person name="Pandolfi V."/>
            <person name="Bustamante F.O."/>
            <person name="Brasileiro-Vidal A.C."/>
            <person name="Benko-Iseppon A.M."/>
        </authorList>
    </citation>
    <scope>NUCLEOTIDE SEQUENCE [LARGE SCALE GENOMIC DNA]</scope>
    <source>
        <tissue evidence="2">Leaves</tissue>
    </source>
</reference>
<keyword evidence="1" id="KW-0812">Transmembrane</keyword>
<dbReference type="EMBL" id="JASCZI010242166">
    <property type="protein sequence ID" value="MED6209934.1"/>
    <property type="molecule type" value="Genomic_DNA"/>
</dbReference>